<dbReference type="EMBL" id="JACHNY010000003">
    <property type="protein sequence ID" value="MBB4617694.1"/>
    <property type="molecule type" value="Genomic_DNA"/>
</dbReference>
<proteinExistence type="predicted"/>
<dbReference type="Proteomes" id="UP000574769">
    <property type="component" value="Unassembled WGS sequence"/>
</dbReference>
<feature type="transmembrane region" description="Helical" evidence="2">
    <location>
        <begin position="20"/>
        <end position="41"/>
    </location>
</feature>
<evidence type="ECO:0000313" key="4">
    <source>
        <dbReference type="Proteomes" id="UP000574769"/>
    </source>
</evidence>
<dbReference type="RefSeq" id="WP_246360354.1">
    <property type="nucleotide sequence ID" value="NZ_JACHNY010000003.1"/>
</dbReference>
<gene>
    <name evidence="3" type="ORF">GGQ96_001822</name>
</gene>
<keyword evidence="1" id="KW-0175">Coiled coil</keyword>
<sequence>MTYVTDIGPLDFLAGNGFTIFMIAFVLVGLPVILGVGQAMFQRWLTHKERMAEALNAQAAEKAAQYAAQAERLEMRVQVLERIVTDRGASLSVEIERLRDATPPPPALN</sequence>
<keyword evidence="4" id="KW-1185">Reference proteome</keyword>
<accession>A0A7W7AIJ7</accession>
<keyword evidence="2" id="KW-0812">Transmembrane</keyword>
<evidence type="ECO:0000256" key="2">
    <source>
        <dbReference type="SAM" id="Phobius"/>
    </source>
</evidence>
<evidence type="ECO:0000313" key="3">
    <source>
        <dbReference type="EMBL" id="MBB4617694.1"/>
    </source>
</evidence>
<protein>
    <submittedName>
        <fullName evidence="3">Uncharacterized protein</fullName>
    </submittedName>
</protein>
<comment type="caution">
    <text evidence="3">The sequence shown here is derived from an EMBL/GenBank/DDBJ whole genome shotgun (WGS) entry which is preliminary data.</text>
</comment>
<organism evidence="3 4">
    <name type="scientific">Sphingomonas abaci</name>
    <dbReference type="NCBI Taxonomy" id="237611"/>
    <lineage>
        <taxon>Bacteria</taxon>
        <taxon>Pseudomonadati</taxon>
        <taxon>Pseudomonadota</taxon>
        <taxon>Alphaproteobacteria</taxon>
        <taxon>Sphingomonadales</taxon>
        <taxon>Sphingomonadaceae</taxon>
        <taxon>Sphingomonas</taxon>
    </lineage>
</organism>
<reference evidence="3 4" key="1">
    <citation type="submission" date="2020-08" db="EMBL/GenBank/DDBJ databases">
        <title>Genomic Encyclopedia of Type Strains, Phase IV (KMG-IV): sequencing the most valuable type-strain genomes for metagenomic binning, comparative biology and taxonomic classification.</title>
        <authorList>
            <person name="Goeker M."/>
        </authorList>
    </citation>
    <scope>NUCLEOTIDE SEQUENCE [LARGE SCALE GENOMIC DNA]</scope>
    <source>
        <strain evidence="3 4">DSM 15867</strain>
    </source>
</reference>
<name>A0A7W7AIJ7_9SPHN</name>
<evidence type="ECO:0000256" key="1">
    <source>
        <dbReference type="SAM" id="Coils"/>
    </source>
</evidence>
<keyword evidence="2" id="KW-0472">Membrane</keyword>
<keyword evidence="2" id="KW-1133">Transmembrane helix</keyword>
<dbReference type="AlphaFoldDB" id="A0A7W7AIJ7"/>
<feature type="coiled-coil region" evidence="1">
    <location>
        <begin position="56"/>
        <end position="83"/>
    </location>
</feature>